<protein>
    <submittedName>
        <fullName evidence="2">LNR domain-containing protein</fullName>
    </submittedName>
</protein>
<keyword evidence="1" id="KW-1185">Reference proteome</keyword>
<accession>A0A1I7ZWA3</accession>
<name>A0A1I7ZWA3_9BILA</name>
<proteinExistence type="predicted"/>
<organism evidence="1 2">
    <name type="scientific">Steinernema glaseri</name>
    <dbReference type="NCBI Taxonomy" id="37863"/>
    <lineage>
        <taxon>Eukaryota</taxon>
        <taxon>Metazoa</taxon>
        <taxon>Ecdysozoa</taxon>
        <taxon>Nematoda</taxon>
        <taxon>Chromadorea</taxon>
        <taxon>Rhabditida</taxon>
        <taxon>Tylenchina</taxon>
        <taxon>Panagrolaimomorpha</taxon>
        <taxon>Strongyloidoidea</taxon>
        <taxon>Steinernematidae</taxon>
        <taxon>Steinernema</taxon>
    </lineage>
</organism>
<evidence type="ECO:0000313" key="1">
    <source>
        <dbReference type="Proteomes" id="UP000095287"/>
    </source>
</evidence>
<dbReference type="WBParaSite" id="L893_g30216.t1">
    <property type="protein sequence ID" value="L893_g30216.t1"/>
    <property type="gene ID" value="L893_g30216"/>
</dbReference>
<reference evidence="2" key="1">
    <citation type="submission" date="2016-11" db="UniProtKB">
        <authorList>
            <consortium name="WormBaseParasite"/>
        </authorList>
    </citation>
    <scope>IDENTIFICATION</scope>
</reference>
<dbReference type="AlphaFoldDB" id="A0A1I7ZWA3"/>
<dbReference type="Proteomes" id="UP000095287">
    <property type="component" value="Unplaced"/>
</dbReference>
<sequence>MPTHSQSALPGFTCGHSVIVRSPHHELRKQDHASARDISRWPPLATSLVPILAFNLDMNAVFSLLFALTLSVHAQLPELVAYGPCLDDGSCPMPLGVCKTDTFECVGINDPSLFELEDEEPSFDLESYPDLIRYGPCLQDGTCPMENGICFTETFECVGFEEAEGYESDKFAAFTNATGVPDFDELALDIADKVGQMESRGVFSLKTEL</sequence>
<evidence type="ECO:0000313" key="2">
    <source>
        <dbReference type="WBParaSite" id="L893_g30216.t1"/>
    </source>
</evidence>